<reference evidence="9 10" key="1">
    <citation type="journal article" date="2016" name="BMC Genomics">
        <title>Comparative genomic and transcriptomic analyses of the Fuzhuan brick tea-fermentation fungus Aspergillus cristatus.</title>
        <authorList>
            <person name="Ge Y."/>
            <person name="Wang Y."/>
            <person name="Liu Y."/>
            <person name="Tan Y."/>
            <person name="Ren X."/>
            <person name="Zhang X."/>
            <person name="Hyde K.D."/>
            <person name="Liu Y."/>
            <person name="Liu Z."/>
        </authorList>
    </citation>
    <scope>NUCLEOTIDE SEQUENCE [LARGE SCALE GENOMIC DNA]</scope>
    <source>
        <strain evidence="9 10">GZAAS20.1005</strain>
    </source>
</reference>
<evidence type="ECO:0000256" key="1">
    <source>
        <dbReference type="ARBA" id="ARBA00009902"/>
    </source>
</evidence>
<dbReference type="SMART" id="SM00640">
    <property type="entry name" value="Glyco_32"/>
    <property type="match status" value="1"/>
</dbReference>
<proteinExistence type="inferred from homology"/>
<comment type="caution">
    <text evidence="9">The sequence shown here is derived from an EMBL/GenBank/DDBJ whole genome shotgun (WGS) entry which is preliminary data.</text>
</comment>
<feature type="domain" description="Glycosyl hydrolase family 32 C-terminal" evidence="8">
    <location>
        <begin position="364"/>
        <end position="507"/>
    </location>
</feature>
<evidence type="ECO:0000256" key="5">
    <source>
        <dbReference type="RuleBase" id="RU362110"/>
    </source>
</evidence>
<evidence type="ECO:0000256" key="2">
    <source>
        <dbReference type="ARBA" id="ARBA00022729"/>
    </source>
</evidence>
<dbReference type="EMBL" id="JXNT01000008">
    <property type="protein sequence ID" value="ODM17606.1"/>
    <property type="molecule type" value="Genomic_DNA"/>
</dbReference>
<dbReference type="Gene3D" id="2.115.10.20">
    <property type="entry name" value="Glycosyl hydrolase domain, family 43"/>
    <property type="match status" value="1"/>
</dbReference>
<dbReference type="Pfam" id="PF00251">
    <property type="entry name" value="Glyco_hydro_32N"/>
    <property type="match status" value="1"/>
</dbReference>
<sequence length="515" mass="56665">MRLGLLALPFLAATVQAADYSGPLRPQVQFSPPKGFMNDPNGMFYDAKRSIYHYYYQYNPSELVAGNQHWGHATSPDLYHWTNHPPALEPDNEDTFIFSGSAIIDSENTSGFFPDQDDGVVAIYTAHSSTKETQHIAYSTDGGYTFTKYANNPVIDSHTDNFRDPKVIWHAESQKWVMVIAWAHALKIGIFTSPNLKDWTPTSNYTQEGLPGVQFECPNLVTFPVDDADSGETTKDVLAISVNPGAPLGGSGTFYVVGQFNGTHFNSEVKEETLFDFARDNYAAQWFYGLPEDSKPVSIGWASNWDYTNEVPSGDREGWRGSATVPREQTLINVDGAWRVTQTPFQGLSPVKGDKLEKKTFNNGDVSVDFSSVESNAVYFDVTIKNLPSSDVTGELSFNFTSSASGEYLDGAVELNSGSFWINRAGTHLFTTADNDNFTGQFDTSISVSESGQFTFSGVIDRSVFEVFLEEGKQSGTMSFFPTKPLDKVTFAATGLGEDVTVDLGVWGLKSGWSS</sequence>
<comment type="similarity">
    <text evidence="1 5">Belongs to the glycosyl hydrolase 32 family.</text>
</comment>
<organism evidence="9 10">
    <name type="scientific">Aspergillus cristatus</name>
    <name type="common">Chinese Fuzhuan brick tea-fermentation fungus</name>
    <name type="synonym">Eurotium cristatum</name>
    <dbReference type="NCBI Taxonomy" id="573508"/>
    <lineage>
        <taxon>Eukaryota</taxon>
        <taxon>Fungi</taxon>
        <taxon>Dikarya</taxon>
        <taxon>Ascomycota</taxon>
        <taxon>Pezizomycotina</taxon>
        <taxon>Eurotiomycetes</taxon>
        <taxon>Eurotiomycetidae</taxon>
        <taxon>Eurotiales</taxon>
        <taxon>Aspergillaceae</taxon>
        <taxon>Aspergillus</taxon>
        <taxon>Aspergillus subgen. Aspergillus</taxon>
    </lineage>
</organism>
<keyword evidence="10" id="KW-1185">Reference proteome</keyword>
<evidence type="ECO:0000313" key="10">
    <source>
        <dbReference type="Proteomes" id="UP000094569"/>
    </source>
</evidence>
<dbReference type="SUPFAM" id="SSF49899">
    <property type="entry name" value="Concanavalin A-like lectins/glucanases"/>
    <property type="match status" value="1"/>
</dbReference>
<dbReference type="PANTHER" id="PTHR42800:SF2">
    <property type="entry name" value="INVERTASE-RELATED"/>
    <property type="match status" value="1"/>
</dbReference>
<keyword evidence="2 6" id="KW-0732">Signal</keyword>
<dbReference type="GO" id="GO:0004575">
    <property type="term" value="F:sucrose alpha-glucosidase activity"/>
    <property type="evidence" value="ECO:0007669"/>
    <property type="project" value="TreeGrafter"/>
</dbReference>
<dbReference type="STRING" id="573508.A0A1E3BB26"/>
<evidence type="ECO:0000256" key="6">
    <source>
        <dbReference type="SAM" id="SignalP"/>
    </source>
</evidence>
<accession>A0A1E3BB26</accession>
<dbReference type="GO" id="GO:0000324">
    <property type="term" value="C:fungal-type vacuole"/>
    <property type="evidence" value="ECO:0007669"/>
    <property type="project" value="TreeGrafter"/>
</dbReference>
<evidence type="ECO:0000259" key="8">
    <source>
        <dbReference type="Pfam" id="PF08244"/>
    </source>
</evidence>
<dbReference type="SUPFAM" id="SSF75005">
    <property type="entry name" value="Arabinanase/levansucrase/invertase"/>
    <property type="match status" value="1"/>
</dbReference>
<dbReference type="InterPro" id="IPR013320">
    <property type="entry name" value="ConA-like_dom_sf"/>
</dbReference>
<evidence type="ECO:0000256" key="4">
    <source>
        <dbReference type="ARBA" id="ARBA00023295"/>
    </source>
</evidence>
<protein>
    <recommendedName>
        <fullName evidence="11">Extracellular exo-inulinase inuE</fullName>
    </recommendedName>
</protein>
<name>A0A1E3BB26_ASPCR</name>
<feature type="signal peptide" evidence="6">
    <location>
        <begin position="1"/>
        <end position="17"/>
    </location>
</feature>
<evidence type="ECO:0008006" key="11">
    <source>
        <dbReference type="Google" id="ProtNLM"/>
    </source>
</evidence>
<evidence type="ECO:0000313" key="9">
    <source>
        <dbReference type="EMBL" id="ODM17606.1"/>
    </source>
</evidence>
<dbReference type="GO" id="GO:0005987">
    <property type="term" value="P:sucrose catabolic process"/>
    <property type="evidence" value="ECO:0007669"/>
    <property type="project" value="TreeGrafter"/>
</dbReference>
<keyword evidence="3 5" id="KW-0378">Hydrolase</keyword>
<dbReference type="PANTHER" id="PTHR42800">
    <property type="entry name" value="EXOINULINASE INUD (AFU_ORTHOLOGUE AFUA_5G00480)"/>
    <property type="match status" value="1"/>
</dbReference>
<keyword evidence="4 5" id="KW-0326">Glycosidase</keyword>
<dbReference type="OrthoDB" id="202537at2759"/>
<feature type="domain" description="Glycosyl hydrolase family 32 N-terminal" evidence="7">
    <location>
        <begin position="30"/>
        <end position="333"/>
    </location>
</feature>
<dbReference type="VEuPathDB" id="FungiDB:SI65_07281"/>
<dbReference type="FunFam" id="2.115.10.20:FF:000002">
    <property type="entry name" value="Invertase 2"/>
    <property type="match status" value="1"/>
</dbReference>
<dbReference type="CDD" id="cd18622">
    <property type="entry name" value="GH32_Inu-like"/>
    <property type="match status" value="1"/>
</dbReference>
<dbReference type="InterPro" id="IPR023296">
    <property type="entry name" value="Glyco_hydro_beta-prop_sf"/>
</dbReference>
<dbReference type="AlphaFoldDB" id="A0A1E3BB26"/>
<dbReference type="InterPro" id="IPR001362">
    <property type="entry name" value="Glyco_hydro_32"/>
</dbReference>
<dbReference type="InterPro" id="IPR013189">
    <property type="entry name" value="Glyco_hydro_32_C"/>
</dbReference>
<dbReference type="Pfam" id="PF08244">
    <property type="entry name" value="Glyco_hydro_32C"/>
    <property type="match status" value="1"/>
</dbReference>
<dbReference type="InterPro" id="IPR013148">
    <property type="entry name" value="Glyco_hydro_32_N"/>
</dbReference>
<evidence type="ECO:0000259" key="7">
    <source>
        <dbReference type="Pfam" id="PF00251"/>
    </source>
</evidence>
<feature type="chain" id="PRO_5009123541" description="Extracellular exo-inulinase inuE" evidence="6">
    <location>
        <begin position="18"/>
        <end position="515"/>
    </location>
</feature>
<gene>
    <name evidence="9" type="ORF">SI65_07281</name>
</gene>
<dbReference type="Gene3D" id="2.60.120.560">
    <property type="entry name" value="Exo-inulinase, domain 1"/>
    <property type="match status" value="1"/>
</dbReference>
<evidence type="ECO:0000256" key="3">
    <source>
        <dbReference type="ARBA" id="ARBA00022801"/>
    </source>
</evidence>
<dbReference type="Proteomes" id="UP000094569">
    <property type="component" value="Unassembled WGS sequence"/>
</dbReference>